<dbReference type="AlphaFoldDB" id="A0A0B7BVF1"/>
<keyword evidence="3" id="KW-0271">Exosome</keyword>
<gene>
    <name evidence="7" type="primary">ORF210628</name>
    <name evidence="6" type="synonym">ORF210621</name>
</gene>
<accession>A0A0B7BVF1</accession>
<dbReference type="GO" id="GO:0005730">
    <property type="term" value="C:nucleolus"/>
    <property type="evidence" value="ECO:0007669"/>
    <property type="project" value="UniProtKB-SubCell"/>
</dbReference>
<dbReference type="EMBL" id="HACG01049269">
    <property type="protein sequence ID" value="CEK96134.1"/>
    <property type="molecule type" value="Transcribed_RNA"/>
</dbReference>
<evidence type="ECO:0000313" key="6">
    <source>
        <dbReference type="EMBL" id="CEK96134.1"/>
    </source>
</evidence>
<dbReference type="SUPFAM" id="SSF50249">
    <property type="entry name" value="Nucleic acid-binding proteins"/>
    <property type="match status" value="1"/>
</dbReference>
<dbReference type="InterPro" id="IPR039771">
    <property type="entry name" value="Csl4"/>
</dbReference>
<dbReference type="SUPFAM" id="SSF110324">
    <property type="entry name" value="Ribosomal L27 protein-like"/>
    <property type="match status" value="1"/>
</dbReference>
<evidence type="ECO:0000256" key="1">
    <source>
        <dbReference type="ARBA" id="ARBA00004604"/>
    </source>
</evidence>
<dbReference type="InterPro" id="IPR019495">
    <property type="entry name" value="EXOSC1_C"/>
</dbReference>
<evidence type="ECO:0000259" key="5">
    <source>
        <dbReference type="Pfam" id="PF14382"/>
    </source>
</evidence>
<reference evidence="7" key="1">
    <citation type="submission" date="2014-12" db="EMBL/GenBank/DDBJ databases">
        <title>Insight into the proteome of Arion vulgaris.</title>
        <authorList>
            <person name="Aradska J."/>
            <person name="Bulat T."/>
            <person name="Smidak R."/>
            <person name="Sarate P."/>
            <person name="Gangsoo J."/>
            <person name="Sialana F."/>
            <person name="Bilban M."/>
            <person name="Lubec G."/>
        </authorList>
    </citation>
    <scope>NUCLEOTIDE SEQUENCE</scope>
    <source>
        <tissue evidence="7">Skin</tissue>
    </source>
</reference>
<comment type="subcellular location">
    <subcellularLocation>
        <location evidence="1">Nucleus</location>
        <location evidence="1">Nucleolus</location>
    </subcellularLocation>
</comment>
<evidence type="ECO:0000256" key="2">
    <source>
        <dbReference type="ARBA" id="ARBA00022490"/>
    </source>
</evidence>
<dbReference type="GO" id="GO:0006396">
    <property type="term" value="P:RNA processing"/>
    <property type="evidence" value="ECO:0007669"/>
    <property type="project" value="InterPro"/>
</dbReference>
<evidence type="ECO:0000256" key="3">
    <source>
        <dbReference type="ARBA" id="ARBA00022835"/>
    </source>
</evidence>
<dbReference type="InterPro" id="IPR012340">
    <property type="entry name" value="NA-bd_OB-fold"/>
</dbReference>
<proteinExistence type="predicted"/>
<sequence>PVSHKSHHKMAAAKFCLPGQRLSKYDGTNSGGSGTYIREGFIHSCRVGFLEEQSSTDKNTTTSICVGTREKYDAIPNIGDLVIARVTNVNPRFCKCEITCIGTSPLSDVFRGMIRKEDVRATEKDRVEMYKCFRPGDIIVCRVLSLGDSMSYLLTSAQNELGVVMAISEAGASMIPVSWNKMQCPKTLCEEFRKVAKVQPQYIDFVQSVYSH</sequence>
<dbReference type="GO" id="GO:0003723">
    <property type="term" value="F:RNA binding"/>
    <property type="evidence" value="ECO:0007669"/>
    <property type="project" value="InterPro"/>
</dbReference>
<dbReference type="Pfam" id="PF14382">
    <property type="entry name" value="ECR1_N"/>
    <property type="match status" value="1"/>
</dbReference>
<organism evidence="7">
    <name type="scientific">Arion vulgaris</name>
    <dbReference type="NCBI Taxonomy" id="1028688"/>
    <lineage>
        <taxon>Eukaryota</taxon>
        <taxon>Metazoa</taxon>
        <taxon>Spiralia</taxon>
        <taxon>Lophotrochozoa</taxon>
        <taxon>Mollusca</taxon>
        <taxon>Gastropoda</taxon>
        <taxon>Heterobranchia</taxon>
        <taxon>Euthyneura</taxon>
        <taxon>Panpulmonata</taxon>
        <taxon>Eupulmonata</taxon>
        <taxon>Stylommatophora</taxon>
        <taxon>Helicina</taxon>
        <taxon>Arionoidea</taxon>
        <taxon>Arionidae</taxon>
        <taxon>Arion</taxon>
    </lineage>
</organism>
<dbReference type="PANTHER" id="PTHR12686">
    <property type="entry name" value="3'-5' EXORIBONUCLEASE CSL4-RELATED"/>
    <property type="match status" value="1"/>
</dbReference>
<feature type="domain" description="Exosome complex component N-terminal" evidence="5">
    <location>
        <begin position="15"/>
        <end position="50"/>
    </location>
</feature>
<keyword evidence="2" id="KW-0963">Cytoplasm</keyword>
<feature type="domain" description="Exosome complex component CSL4 C-terminal" evidence="4">
    <location>
        <begin position="106"/>
        <end position="146"/>
    </location>
</feature>
<evidence type="ECO:0000313" key="7">
    <source>
        <dbReference type="EMBL" id="CEK96135.1"/>
    </source>
</evidence>
<feature type="non-terminal residue" evidence="7">
    <location>
        <position position="1"/>
    </location>
</feature>
<evidence type="ECO:0000259" key="4">
    <source>
        <dbReference type="Pfam" id="PF10447"/>
    </source>
</evidence>
<name>A0A0B7BVF1_9EUPU</name>
<dbReference type="Gene3D" id="2.40.50.140">
    <property type="entry name" value="Nucleic acid-binding proteins"/>
    <property type="match status" value="1"/>
</dbReference>
<dbReference type="InterPro" id="IPR025721">
    <property type="entry name" value="Exosome_cplx_N_dom"/>
</dbReference>
<dbReference type="PANTHER" id="PTHR12686:SF8">
    <property type="entry name" value="EXOSOME COMPLEX COMPONENT CSL4"/>
    <property type="match status" value="1"/>
</dbReference>
<dbReference type="FunFam" id="2.40.50.140:FF:000198">
    <property type="entry name" value="Exosome complex component CSL4"/>
    <property type="match status" value="1"/>
</dbReference>
<protein>
    <submittedName>
        <fullName evidence="7">Uncharacterized protein</fullName>
    </submittedName>
</protein>
<dbReference type="GO" id="GO:0005737">
    <property type="term" value="C:cytoplasm"/>
    <property type="evidence" value="ECO:0007669"/>
    <property type="project" value="TreeGrafter"/>
</dbReference>
<dbReference type="GO" id="GO:0000176">
    <property type="term" value="C:nuclear exosome (RNase complex)"/>
    <property type="evidence" value="ECO:0007669"/>
    <property type="project" value="TreeGrafter"/>
</dbReference>
<dbReference type="Gene3D" id="2.40.50.100">
    <property type="match status" value="1"/>
</dbReference>
<dbReference type="CDD" id="cd05791">
    <property type="entry name" value="S1_CSL4"/>
    <property type="match status" value="1"/>
</dbReference>
<dbReference type="EMBL" id="HACG01049270">
    <property type="protein sequence ID" value="CEK96135.1"/>
    <property type="molecule type" value="Transcribed_RNA"/>
</dbReference>
<dbReference type="Pfam" id="PF10447">
    <property type="entry name" value="EXOSC1"/>
    <property type="match status" value="1"/>
</dbReference>